<dbReference type="Pfam" id="PF16684">
    <property type="entry name" value="ResT-TelK_cat"/>
    <property type="match status" value="1"/>
</dbReference>
<dbReference type="Pfam" id="PF13693">
    <property type="entry name" value="HTH_35"/>
    <property type="match status" value="1"/>
</dbReference>
<dbReference type="InterPro" id="IPR010982">
    <property type="entry name" value="Lambda_DNA-bd_dom_sf"/>
</dbReference>
<evidence type="ECO:0000259" key="5">
    <source>
        <dbReference type="PROSITE" id="PS50943"/>
    </source>
</evidence>
<gene>
    <name evidence="6" type="ORF">H0485_17040</name>
</gene>
<dbReference type="RefSeq" id="WP_226937151.1">
    <property type="nucleotide sequence ID" value="NZ_JACDXX010000019.1"/>
</dbReference>
<dbReference type="InterPro" id="IPR011010">
    <property type="entry name" value="DNA_brk_join_enz"/>
</dbReference>
<evidence type="ECO:0000256" key="3">
    <source>
        <dbReference type="ARBA" id="ARBA00023125"/>
    </source>
</evidence>
<sequence>MTNDMIETGHEDDAPRPRVRSRTFDLTAEIEAFVADVIPRVIPAFKPRCNEQIENAWNRMKEGFSDKTDSTKKLYVSKFRKALTDAITAHEQDEGRRVQVLDRVRSIVKNDPGVLEKINAAYERKQFENANSLILVGNYREIVAIAQKWLKGSSEEKRAIALMLLTGRRFIEVLKVGEFSVHAVKVQNGAIVQKWLIDFKGQTKTRGAEGTKFEELFGIPTLAPAKDVVEAIEKFRKSDLGQSIAEADFDYVNSYHNPRFNTILRESEIGKAWPIDTDFSLKSLRALYAEICFKHHAPSNIHKDAYYAQILGHSEGNMKTALSYVRYYLEEKDADKAEIERKRILQAALDEEAQFRAEKEAGQHQFTKAQRVSDKQAAAAKASRAAPSKGDVAPEVIKERLRLAGVSVNSLAEKTGKNRSTVWRNLVAKGSVDVHTAIAEALGVNVAELWPSKYKG</sequence>
<evidence type="ECO:0000256" key="2">
    <source>
        <dbReference type="ARBA" id="ARBA00023015"/>
    </source>
</evidence>
<dbReference type="CDD" id="cd00093">
    <property type="entry name" value="HTH_XRE"/>
    <property type="match status" value="1"/>
</dbReference>
<keyword evidence="3" id="KW-0238">DNA-binding</keyword>
<evidence type="ECO:0000256" key="4">
    <source>
        <dbReference type="ARBA" id="ARBA00023163"/>
    </source>
</evidence>
<dbReference type="SUPFAM" id="SSF56349">
    <property type="entry name" value="DNA breaking-rejoining enzymes"/>
    <property type="match status" value="1"/>
</dbReference>
<evidence type="ECO:0000313" key="6">
    <source>
        <dbReference type="EMBL" id="MCB5411700.1"/>
    </source>
</evidence>
<dbReference type="InterPro" id="IPR032047">
    <property type="entry name" value="ResT/TelK_cat"/>
</dbReference>
<proteinExistence type="inferred from homology"/>
<name>A0ABS8CQM7_9RHOB</name>
<feature type="domain" description="HTH cro/C1-type" evidence="5">
    <location>
        <begin position="397"/>
        <end position="449"/>
    </location>
</feature>
<comment type="similarity">
    <text evidence="1">Belongs to the ner transcriptional regulatory family.</text>
</comment>
<organism evidence="6 7">
    <name type="scientific">Pseudogemmobacter faecipullorum</name>
    <dbReference type="NCBI Taxonomy" id="2755041"/>
    <lineage>
        <taxon>Bacteria</taxon>
        <taxon>Pseudomonadati</taxon>
        <taxon>Pseudomonadota</taxon>
        <taxon>Alphaproteobacteria</taxon>
        <taxon>Rhodobacterales</taxon>
        <taxon>Paracoccaceae</taxon>
        <taxon>Pseudogemmobacter</taxon>
    </lineage>
</organism>
<dbReference type="PROSITE" id="PS50943">
    <property type="entry name" value="HTH_CROC1"/>
    <property type="match status" value="1"/>
</dbReference>
<dbReference type="Gene3D" id="1.10.443.30">
    <property type="entry name" value="Telomere resolvase"/>
    <property type="match status" value="1"/>
</dbReference>
<keyword evidence="4" id="KW-0804">Transcription</keyword>
<dbReference type="Proteomes" id="UP001198571">
    <property type="component" value="Unassembled WGS sequence"/>
</dbReference>
<keyword evidence="7" id="KW-1185">Reference proteome</keyword>
<reference evidence="6 7" key="1">
    <citation type="submission" date="2020-07" db="EMBL/GenBank/DDBJ databases">
        <title>Pseudogemmobacter sp. nov., isolated from poultry manure in Taiwan.</title>
        <authorList>
            <person name="Lin S.-Y."/>
            <person name="Tang Y.-S."/>
            <person name="Young C.-C."/>
        </authorList>
    </citation>
    <scope>NUCLEOTIDE SEQUENCE [LARGE SCALE GENOMIC DNA]</scope>
    <source>
        <strain evidence="6 7">CC-YST710</strain>
    </source>
</reference>
<dbReference type="InterPro" id="IPR038280">
    <property type="entry name" value="ResT/TelK_cat_sf"/>
</dbReference>
<comment type="caution">
    <text evidence="6">The sequence shown here is derived from an EMBL/GenBank/DDBJ whole genome shotgun (WGS) entry which is preliminary data.</text>
</comment>
<dbReference type="SUPFAM" id="SSF47413">
    <property type="entry name" value="lambda repressor-like DNA-binding domains"/>
    <property type="match status" value="1"/>
</dbReference>
<evidence type="ECO:0000313" key="7">
    <source>
        <dbReference type="Proteomes" id="UP001198571"/>
    </source>
</evidence>
<protein>
    <submittedName>
        <fullName evidence="6">Helix-turn-helix domain-containing protein</fullName>
    </submittedName>
</protein>
<accession>A0ABS8CQM7</accession>
<dbReference type="InterPro" id="IPR001387">
    <property type="entry name" value="Cro/C1-type_HTH"/>
</dbReference>
<evidence type="ECO:0000256" key="1">
    <source>
        <dbReference type="ARBA" id="ARBA00006157"/>
    </source>
</evidence>
<keyword evidence="2" id="KW-0805">Transcription regulation</keyword>
<dbReference type="EMBL" id="JACDXX010000019">
    <property type="protein sequence ID" value="MCB5411700.1"/>
    <property type="molecule type" value="Genomic_DNA"/>
</dbReference>
<dbReference type="Gene3D" id="1.10.260.40">
    <property type="entry name" value="lambda repressor-like DNA-binding domains"/>
    <property type="match status" value="1"/>
</dbReference>
<dbReference type="InterPro" id="IPR038722">
    <property type="entry name" value="Ner_HTH_dom"/>
</dbReference>